<proteinExistence type="predicted"/>
<evidence type="ECO:0000256" key="1">
    <source>
        <dbReference type="SAM" id="MobiDB-lite"/>
    </source>
</evidence>
<dbReference type="Pfam" id="PF26526">
    <property type="entry name" value="DUF8175"/>
    <property type="match status" value="1"/>
</dbReference>
<keyword evidence="2" id="KW-0472">Membrane</keyword>
<protein>
    <recommendedName>
        <fullName evidence="3">DUF8175 domain-containing protein</fullName>
    </recommendedName>
</protein>
<evidence type="ECO:0000313" key="5">
    <source>
        <dbReference type="Proteomes" id="UP001064879"/>
    </source>
</evidence>
<keyword evidence="2" id="KW-0812">Transmembrane</keyword>
<feature type="transmembrane region" description="Helical" evidence="2">
    <location>
        <begin position="12"/>
        <end position="35"/>
    </location>
</feature>
<keyword evidence="2" id="KW-1133">Transmembrane helix</keyword>
<feature type="region of interest" description="Disordered" evidence="1">
    <location>
        <begin position="210"/>
        <end position="233"/>
    </location>
</feature>
<organism evidence="4 5">
    <name type="scientific">Brevibacterium spongiae</name>
    <dbReference type="NCBI Taxonomy" id="2909672"/>
    <lineage>
        <taxon>Bacteria</taxon>
        <taxon>Bacillati</taxon>
        <taxon>Actinomycetota</taxon>
        <taxon>Actinomycetes</taxon>
        <taxon>Micrococcales</taxon>
        <taxon>Brevibacteriaceae</taxon>
        <taxon>Brevibacterium</taxon>
    </lineage>
</organism>
<dbReference type="EMBL" id="CP093444">
    <property type="protein sequence ID" value="UVI38020.1"/>
    <property type="molecule type" value="Genomic_DNA"/>
</dbReference>
<evidence type="ECO:0000259" key="3">
    <source>
        <dbReference type="Pfam" id="PF26526"/>
    </source>
</evidence>
<sequence>MAREEPFSTKFNVWWVLSAALVALVLVGGIALGFFAGRNHEDDQGESQPESSEAADTDTSQAGGACGVPADDQDYPVEAPESKWEAYKNGITVPTSQTYGPTKRDGNFWKCYAHSPTGALFAAFNLSQAFLNGGVYEAAVDSPEAKEFFDEESSVSSEDKTMVELAGFQIVSYEEDTASVDLLLRGSDANASLVVDLVWDEAEDDWRWDAGTVSPPEAVEDTSAYTSWSPRNG</sequence>
<dbReference type="Proteomes" id="UP001064879">
    <property type="component" value="Plasmid unnamed"/>
</dbReference>
<gene>
    <name evidence="4" type="ORF">L1F31_18725</name>
</gene>
<dbReference type="RefSeq" id="WP_265420504.1">
    <property type="nucleotide sequence ID" value="NZ_CP093444.1"/>
</dbReference>
<evidence type="ECO:0000256" key="2">
    <source>
        <dbReference type="SAM" id="Phobius"/>
    </source>
</evidence>
<name>A0ABY5SUK9_9MICO</name>
<reference evidence="4" key="1">
    <citation type="submission" date="2022-03" db="EMBL/GenBank/DDBJ databases">
        <title>Brevibacterium spongiae sp. nov., isolated from marine sponge.</title>
        <authorList>
            <person name="Li Z."/>
            <person name="Zhang M."/>
        </authorList>
    </citation>
    <scope>NUCLEOTIDE SEQUENCE</scope>
    <source>
        <strain evidence="4">WHS-Z9</strain>
        <plasmid evidence="4">unnamed</plasmid>
    </source>
</reference>
<geneLocation type="plasmid" evidence="4 5">
    <name>unnamed</name>
</geneLocation>
<keyword evidence="4" id="KW-0614">Plasmid</keyword>
<evidence type="ECO:0000313" key="4">
    <source>
        <dbReference type="EMBL" id="UVI38020.1"/>
    </source>
</evidence>
<feature type="region of interest" description="Disordered" evidence="1">
    <location>
        <begin position="41"/>
        <end position="75"/>
    </location>
</feature>
<feature type="compositionally biased region" description="Polar residues" evidence="1">
    <location>
        <begin position="223"/>
        <end position="233"/>
    </location>
</feature>
<dbReference type="InterPro" id="IPR058488">
    <property type="entry name" value="DUF8175"/>
</dbReference>
<accession>A0ABY5SUK9</accession>
<keyword evidence="5" id="KW-1185">Reference proteome</keyword>
<feature type="domain" description="DUF8175" evidence="3">
    <location>
        <begin position="50"/>
        <end position="226"/>
    </location>
</feature>